<dbReference type="OrthoDB" id="440160at2759"/>
<feature type="chain" id="PRO_5002161761" description="N-acetylglucosaminylphosphatidylinositol deacetylase" evidence="3">
    <location>
        <begin position="32"/>
        <end position="263"/>
    </location>
</feature>
<dbReference type="GO" id="GO:0016020">
    <property type="term" value="C:membrane"/>
    <property type="evidence" value="ECO:0007669"/>
    <property type="project" value="GOC"/>
</dbReference>
<dbReference type="UniPathway" id="UPA00196"/>
<evidence type="ECO:0000313" key="5">
    <source>
        <dbReference type="Proteomes" id="UP000054097"/>
    </source>
</evidence>
<dbReference type="SUPFAM" id="SSF102588">
    <property type="entry name" value="LmbE-like"/>
    <property type="match status" value="1"/>
</dbReference>
<evidence type="ECO:0000313" key="4">
    <source>
        <dbReference type="EMBL" id="KIM33779.1"/>
    </source>
</evidence>
<dbReference type="STRING" id="933852.A0A0C3BNV6"/>
<reference evidence="4 5" key="1">
    <citation type="submission" date="2014-04" db="EMBL/GenBank/DDBJ databases">
        <authorList>
            <consortium name="DOE Joint Genome Institute"/>
            <person name="Kuo A."/>
            <person name="Zuccaro A."/>
            <person name="Kohler A."/>
            <person name="Nagy L.G."/>
            <person name="Floudas D."/>
            <person name="Copeland A."/>
            <person name="Barry K.W."/>
            <person name="Cichocki N."/>
            <person name="Veneault-Fourrey C."/>
            <person name="LaButti K."/>
            <person name="Lindquist E.A."/>
            <person name="Lipzen A."/>
            <person name="Lundell T."/>
            <person name="Morin E."/>
            <person name="Murat C."/>
            <person name="Sun H."/>
            <person name="Tunlid A."/>
            <person name="Henrissat B."/>
            <person name="Grigoriev I.V."/>
            <person name="Hibbett D.S."/>
            <person name="Martin F."/>
            <person name="Nordberg H.P."/>
            <person name="Cantor M.N."/>
            <person name="Hua S.X."/>
        </authorList>
    </citation>
    <scope>NUCLEOTIDE SEQUENCE [LARGE SCALE GENOMIC DNA]</scope>
    <source>
        <strain evidence="4 5">MAFF 305830</strain>
    </source>
</reference>
<name>A0A0C3BNV6_SERVB</name>
<sequence length="263" mass="30260">MILPRLKRLGIGLLPVFAFLLFREPIPPNLAADERVLLLTAHPDDECFFFGPTLLALSPQTDNLFSLTVSNGNNDGIGSRREPELRSSLAILGIPPERSFLLNHPLLQDNFTQAWDADIIVESVLPYVIQHNITLLLTFDDKGVSSHPNHYSLYYGSQQLLDSLPKDAVHLRAYALKTYPIYIKYSGWITIFSKFYLYAYQTGDAISSGIPTLRFTSGIASYLTIFRAMNQHHSQMVWFRWLYLLFSSYMWRNDWIEIERHVE</sequence>
<dbReference type="HOGENOM" id="CLU_034979_0_2_1"/>
<keyword evidence="5" id="KW-1185">Reference proteome</keyword>
<protein>
    <recommendedName>
        <fullName evidence="2">N-acetylglucosaminylphosphatidylinositol deacetylase</fullName>
        <ecNumber evidence="2">3.5.1.89</ecNumber>
    </recommendedName>
</protein>
<dbReference type="GO" id="GO:0000225">
    <property type="term" value="F:N-acetylglucosaminylphosphatidylinositol deacetylase activity"/>
    <property type="evidence" value="ECO:0007669"/>
    <property type="project" value="UniProtKB-EC"/>
</dbReference>
<evidence type="ECO:0000256" key="1">
    <source>
        <dbReference type="ARBA" id="ARBA00006066"/>
    </source>
</evidence>
<dbReference type="GO" id="GO:0005783">
    <property type="term" value="C:endoplasmic reticulum"/>
    <property type="evidence" value="ECO:0007669"/>
    <property type="project" value="TreeGrafter"/>
</dbReference>
<evidence type="ECO:0000256" key="3">
    <source>
        <dbReference type="SAM" id="SignalP"/>
    </source>
</evidence>
<accession>A0A0C3BNV6</accession>
<keyword evidence="3" id="KW-0732">Signal</keyword>
<proteinExistence type="inferred from homology"/>
<feature type="signal peptide" evidence="3">
    <location>
        <begin position="1"/>
        <end position="31"/>
    </location>
</feature>
<dbReference type="GO" id="GO:0006506">
    <property type="term" value="P:GPI anchor biosynthetic process"/>
    <property type="evidence" value="ECO:0007669"/>
    <property type="project" value="UniProtKB-UniPathway"/>
</dbReference>
<dbReference type="AlphaFoldDB" id="A0A0C3BNV6"/>
<dbReference type="InterPro" id="IPR003737">
    <property type="entry name" value="GlcNAc_PI_deacetylase-related"/>
</dbReference>
<comment type="similarity">
    <text evidence="1">Belongs to the PIGL family.</text>
</comment>
<gene>
    <name evidence="4" type="ORF">M408DRAFT_325382</name>
</gene>
<dbReference type="Gene3D" id="3.40.50.10320">
    <property type="entry name" value="LmbE-like"/>
    <property type="match status" value="1"/>
</dbReference>
<organism evidence="4 5">
    <name type="scientific">Serendipita vermifera MAFF 305830</name>
    <dbReference type="NCBI Taxonomy" id="933852"/>
    <lineage>
        <taxon>Eukaryota</taxon>
        <taxon>Fungi</taxon>
        <taxon>Dikarya</taxon>
        <taxon>Basidiomycota</taxon>
        <taxon>Agaricomycotina</taxon>
        <taxon>Agaricomycetes</taxon>
        <taxon>Sebacinales</taxon>
        <taxon>Serendipitaceae</taxon>
        <taxon>Serendipita</taxon>
    </lineage>
</organism>
<evidence type="ECO:0000256" key="2">
    <source>
        <dbReference type="ARBA" id="ARBA00012176"/>
    </source>
</evidence>
<dbReference type="EMBL" id="KN824277">
    <property type="protein sequence ID" value="KIM33779.1"/>
    <property type="molecule type" value="Genomic_DNA"/>
</dbReference>
<dbReference type="PANTHER" id="PTHR12993">
    <property type="entry name" value="N-ACETYLGLUCOSAMINYL-PHOSPHATIDYLINOSITOL DE-N-ACETYLASE-RELATED"/>
    <property type="match status" value="1"/>
</dbReference>
<dbReference type="EC" id="3.5.1.89" evidence="2"/>
<reference evidence="5" key="2">
    <citation type="submission" date="2015-01" db="EMBL/GenBank/DDBJ databases">
        <title>Evolutionary Origins and Diversification of the Mycorrhizal Mutualists.</title>
        <authorList>
            <consortium name="DOE Joint Genome Institute"/>
            <consortium name="Mycorrhizal Genomics Consortium"/>
            <person name="Kohler A."/>
            <person name="Kuo A."/>
            <person name="Nagy L.G."/>
            <person name="Floudas D."/>
            <person name="Copeland A."/>
            <person name="Barry K.W."/>
            <person name="Cichocki N."/>
            <person name="Veneault-Fourrey C."/>
            <person name="LaButti K."/>
            <person name="Lindquist E.A."/>
            <person name="Lipzen A."/>
            <person name="Lundell T."/>
            <person name="Morin E."/>
            <person name="Murat C."/>
            <person name="Riley R."/>
            <person name="Ohm R."/>
            <person name="Sun H."/>
            <person name="Tunlid A."/>
            <person name="Henrissat B."/>
            <person name="Grigoriev I.V."/>
            <person name="Hibbett D.S."/>
            <person name="Martin F."/>
        </authorList>
    </citation>
    <scope>NUCLEOTIDE SEQUENCE [LARGE SCALE GENOMIC DNA]</scope>
    <source>
        <strain evidence="5">MAFF 305830</strain>
    </source>
</reference>
<dbReference type="InterPro" id="IPR024078">
    <property type="entry name" value="LmbE-like_dom_sf"/>
</dbReference>
<dbReference type="Proteomes" id="UP000054097">
    <property type="component" value="Unassembled WGS sequence"/>
</dbReference>
<dbReference type="PANTHER" id="PTHR12993:SF11">
    <property type="entry name" value="N-ACETYLGLUCOSAMINYL-PHOSPHATIDYLINOSITOL DE-N-ACETYLASE"/>
    <property type="match status" value="1"/>
</dbReference>
<dbReference type="Pfam" id="PF02585">
    <property type="entry name" value="PIG-L"/>
    <property type="match status" value="1"/>
</dbReference>